<keyword evidence="9" id="KW-1185">Reference proteome</keyword>
<protein>
    <recommendedName>
        <fullName evidence="7">Peptidase S1 domain-containing protein</fullName>
    </recommendedName>
</protein>
<dbReference type="Gene3D" id="2.40.10.10">
    <property type="entry name" value="Trypsin-like serine proteases"/>
    <property type="match status" value="2"/>
</dbReference>
<keyword evidence="5" id="KW-1015">Disulfide bond</keyword>
<keyword evidence="2" id="KW-0645">Protease</keyword>
<dbReference type="Pfam" id="PF00089">
    <property type="entry name" value="Trypsin"/>
    <property type="match status" value="1"/>
</dbReference>
<dbReference type="InterPro" id="IPR001314">
    <property type="entry name" value="Peptidase_S1A"/>
</dbReference>
<evidence type="ECO:0000256" key="4">
    <source>
        <dbReference type="ARBA" id="ARBA00022825"/>
    </source>
</evidence>
<feature type="chain" id="PRO_5040381414" description="Peptidase S1 domain-containing protein" evidence="6">
    <location>
        <begin position="22"/>
        <end position="350"/>
    </location>
</feature>
<keyword evidence="6" id="KW-0732">Signal</keyword>
<dbReference type="EMBL" id="OU896716">
    <property type="protein sequence ID" value="CAG9814428.1"/>
    <property type="molecule type" value="Genomic_DNA"/>
</dbReference>
<keyword evidence="3" id="KW-0378">Hydrolase</keyword>
<feature type="domain" description="Peptidase S1" evidence="7">
    <location>
        <begin position="48"/>
        <end position="322"/>
    </location>
</feature>
<dbReference type="InterPro" id="IPR043504">
    <property type="entry name" value="Peptidase_S1_PA_chymotrypsin"/>
</dbReference>
<evidence type="ECO:0000313" key="9">
    <source>
        <dbReference type="Proteomes" id="UP001153737"/>
    </source>
</evidence>
<name>A0A9N9SCV1_PHACE</name>
<evidence type="ECO:0000256" key="1">
    <source>
        <dbReference type="ARBA" id="ARBA00007664"/>
    </source>
</evidence>
<evidence type="ECO:0000256" key="5">
    <source>
        <dbReference type="ARBA" id="ARBA00023157"/>
    </source>
</evidence>
<proteinExistence type="inferred from homology"/>
<evidence type="ECO:0000313" key="8">
    <source>
        <dbReference type="EMBL" id="CAG9814428.1"/>
    </source>
</evidence>
<dbReference type="PANTHER" id="PTHR24276">
    <property type="entry name" value="POLYSERASE-RELATED"/>
    <property type="match status" value="1"/>
</dbReference>
<feature type="signal peptide" evidence="6">
    <location>
        <begin position="1"/>
        <end position="21"/>
    </location>
</feature>
<dbReference type="PRINTS" id="PR00722">
    <property type="entry name" value="CHYMOTRYPSIN"/>
</dbReference>
<dbReference type="PROSITE" id="PS50240">
    <property type="entry name" value="TRYPSIN_DOM"/>
    <property type="match status" value="1"/>
</dbReference>
<gene>
    <name evidence="8" type="ORF">PHAECO_LOCUS1622</name>
</gene>
<dbReference type="GO" id="GO:0004252">
    <property type="term" value="F:serine-type endopeptidase activity"/>
    <property type="evidence" value="ECO:0007669"/>
    <property type="project" value="InterPro"/>
</dbReference>
<evidence type="ECO:0000256" key="2">
    <source>
        <dbReference type="ARBA" id="ARBA00022670"/>
    </source>
</evidence>
<dbReference type="InterPro" id="IPR009003">
    <property type="entry name" value="Peptidase_S1_PA"/>
</dbReference>
<dbReference type="AlphaFoldDB" id="A0A9N9SCV1"/>
<keyword evidence="4" id="KW-0720">Serine protease</keyword>
<dbReference type="InterPro" id="IPR050430">
    <property type="entry name" value="Peptidase_S1"/>
</dbReference>
<reference evidence="8" key="1">
    <citation type="submission" date="2022-01" db="EMBL/GenBank/DDBJ databases">
        <authorList>
            <person name="King R."/>
        </authorList>
    </citation>
    <scope>NUCLEOTIDE SEQUENCE</scope>
</reference>
<dbReference type="GO" id="GO:0006508">
    <property type="term" value="P:proteolysis"/>
    <property type="evidence" value="ECO:0007669"/>
    <property type="project" value="UniProtKB-KW"/>
</dbReference>
<evidence type="ECO:0000256" key="6">
    <source>
        <dbReference type="SAM" id="SignalP"/>
    </source>
</evidence>
<reference evidence="8" key="2">
    <citation type="submission" date="2022-10" db="EMBL/GenBank/DDBJ databases">
        <authorList>
            <consortium name="ENA_rothamsted_submissions"/>
            <consortium name="culmorum"/>
            <person name="King R."/>
        </authorList>
    </citation>
    <scope>NUCLEOTIDE SEQUENCE</scope>
</reference>
<dbReference type="Proteomes" id="UP001153737">
    <property type="component" value="Chromosome 10"/>
</dbReference>
<sequence>MRLKLLMCAFVTFSILCSTLAEEEEDAKPAEESAPPAASADNTRSLALIKGKHCMRKNPFYASLRKPIQNQFCAGTVITPNWLMTACRCIINTAGQILYSVVDLANYILGESPMNDGSSAYPPNYPPGFGPGFPAVYPGGSPYPMVDGTGPYGVDKRELQNLPKDDLWCHWAQIIKIHGHPSFDKRSGQNDIALLRMDSPLKKGRFLRLPPKPFAGDLLRSAPACGGDRKMVSWFGDESGKRVAHTHVDDCKRAYRSRKFGKSLMCTQTLGENSCNYENGAPLVCGNTAYAIVSLGSECNGSTPGVFTRVDQHLQFIRGVMTPRSASGSVKILVSEAVLIVSLLFRHLSI</sequence>
<dbReference type="InterPro" id="IPR001254">
    <property type="entry name" value="Trypsin_dom"/>
</dbReference>
<accession>A0A9N9SCV1</accession>
<organism evidence="8 9">
    <name type="scientific">Phaedon cochleariae</name>
    <name type="common">Mustard beetle</name>
    <dbReference type="NCBI Taxonomy" id="80249"/>
    <lineage>
        <taxon>Eukaryota</taxon>
        <taxon>Metazoa</taxon>
        <taxon>Ecdysozoa</taxon>
        <taxon>Arthropoda</taxon>
        <taxon>Hexapoda</taxon>
        <taxon>Insecta</taxon>
        <taxon>Pterygota</taxon>
        <taxon>Neoptera</taxon>
        <taxon>Endopterygota</taxon>
        <taxon>Coleoptera</taxon>
        <taxon>Polyphaga</taxon>
        <taxon>Cucujiformia</taxon>
        <taxon>Chrysomeloidea</taxon>
        <taxon>Chrysomelidae</taxon>
        <taxon>Chrysomelinae</taxon>
        <taxon>Chrysomelini</taxon>
        <taxon>Phaedon</taxon>
    </lineage>
</organism>
<dbReference type="PANTHER" id="PTHR24276:SF98">
    <property type="entry name" value="FI18310P1-RELATED"/>
    <property type="match status" value="1"/>
</dbReference>
<comment type="similarity">
    <text evidence="1">Belongs to the peptidase S1 family.</text>
</comment>
<dbReference type="SMART" id="SM00020">
    <property type="entry name" value="Tryp_SPc"/>
    <property type="match status" value="1"/>
</dbReference>
<evidence type="ECO:0000259" key="7">
    <source>
        <dbReference type="PROSITE" id="PS50240"/>
    </source>
</evidence>
<evidence type="ECO:0000256" key="3">
    <source>
        <dbReference type="ARBA" id="ARBA00022801"/>
    </source>
</evidence>
<dbReference type="SUPFAM" id="SSF50494">
    <property type="entry name" value="Trypsin-like serine proteases"/>
    <property type="match status" value="1"/>
</dbReference>